<dbReference type="AlphaFoldDB" id="A0A0F9S1Q0"/>
<dbReference type="InterPro" id="IPR001091">
    <property type="entry name" value="RM_Methyltransferase"/>
</dbReference>
<protein>
    <recommendedName>
        <fullName evidence="3">DNA methylase N-4/N-6 domain-containing protein</fullName>
    </recommendedName>
</protein>
<reference evidence="4" key="1">
    <citation type="journal article" date="2015" name="Nature">
        <title>Complex archaea that bridge the gap between prokaryotes and eukaryotes.</title>
        <authorList>
            <person name="Spang A."/>
            <person name="Saw J.H."/>
            <person name="Jorgensen S.L."/>
            <person name="Zaremba-Niedzwiedzka K."/>
            <person name="Martijn J."/>
            <person name="Lind A.E."/>
            <person name="van Eijk R."/>
            <person name="Schleper C."/>
            <person name="Guy L."/>
            <person name="Ettema T.J."/>
        </authorList>
    </citation>
    <scope>NUCLEOTIDE SEQUENCE</scope>
</reference>
<dbReference type="GO" id="GO:0003677">
    <property type="term" value="F:DNA binding"/>
    <property type="evidence" value="ECO:0007669"/>
    <property type="project" value="InterPro"/>
</dbReference>
<accession>A0A0F9S1Q0</accession>
<dbReference type="Pfam" id="PF01555">
    <property type="entry name" value="N6_N4_Mtase"/>
    <property type="match status" value="2"/>
</dbReference>
<proteinExistence type="predicted"/>
<dbReference type="InterPro" id="IPR002941">
    <property type="entry name" value="DNA_methylase_N4/N6"/>
</dbReference>
<dbReference type="SUPFAM" id="SSF53335">
    <property type="entry name" value="S-adenosyl-L-methionine-dependent methyltransferases"/>
    <property type="match status" value="2"/>
</dbReference>
<name>A0A0F9S1Q0_9ZZZZ</name>
<comment type="caution">
    <text evidence="4">The sequence shown here is derived from an EMBL/GenBank/DDBJ whole genome shotgun (WGS) entry which is preliminary data.</text>
</comment>
<dbReference type="GO" id="GO:0032259">
    <property type="term" value="P:methylation"/>
    <property type="evidence" value="ECO:0007669"/>
    <property type="project" value="UniProtKB-KW"/>
</dbReference>
<evidence type="ECO:0000313" key="4">
    <source>
        <dbReference type="EMBL" id="KKN62670.1"/>
    </source>
</evidence>
<dbReference type="PRINTS" id="PR00508">
    <property type="entry name" value="S21N4MTFRASE"/>
</dbReference>
<dbReference type="EMBL" id="LAZR01000616">
    <property type="protein sequence ID" value="KKN62670.1"/>
    <property type="molecule type" value="Genomic_DNA"/>
</dbReference>
<dbReference type="GO" id="GO:0008170">
    <property type="term" value="F:N-methyltransferase activity"/>
    <property type="evidence" value="ECO:0007669"/>
    <property type="project" value="InterPro"/>
</dbReference>
<dbReference type="InterPro" id="IPR029063">
    <property type="entry name" value="SAM-dependent_MTases_sf"/>
</dbReference>
<evidence type="ECO:0000259" key="3">
    <source>
        <dbReference type="Pfam" id="PF01555"/>
    </source>
</evidence>
<gene>
    <name evidence="4" type="ORF">LCGC14_0509310</name>
</gene>
<keyword evidence="1" id="KW-0489">Methyltransferase</keyword>
<feature type="domain" description="DNA methylase N-4/N-6" evidence="3">
    <location>
        <begin position="181"/>
        <end position="302"/>
    </location>
</feature>
<dbReference type="Gene3D" id="3.40.50.150">
    <property type="entry name" value="Vaccinia Virus protein VP39"/>
    <property type="match status" value="2"/>
</dbReference>
<organism evidence="4">
    <name type="scientific">marine sediment metagenome</name>
    <dbReference type="NCBI Taxonomy" id="412755"/>
    <lineage>
        <taxon>unclassified sequences</taxon>
        <taxon>metagenomes</taxon>
        <taxon>ecological metagenomes</taxon>
    </lineage>
</organism>
<evidence type="ECO:0000256" key="2">
    <source>
        <dbReference type="ARBA" id="ARBA00022679"/>
    </source>
</evidence>
<evidence type="ECO:0000256" key="1">
    <source>
        <dbReference type="ARBA" id="ARBA00022603"/>
    </source>
</evidence>
<keyword evidence="2" id="KW-0808">Transferase</keyword>
<sequence>MSKTDKDLQISREFRKNFKKKYGEVFTSVWKVNWTKNKLVEDPRTRQSEMSYTEKHKDEFKSLDEIKQAKAWETSGRSVRSGAESTLPYNILERCLRFYSNKGDVFLDPTMGDMTVMTCAYNLERNFIGYDISKKNFDINNELRDKLLGKAEQKKLMDKDILLEIYNKSSESMPEVEDDSVDFIFFSPPYWDLEFYGDEKEQLGYNKTYDEFLKGMLNVMRECWRVLKVGKFCVINVNDFRKDNRFYDYHADIIRIANLVMFNRHDTIIMLYPNCIGQAFATQIEERKIAPKQHEYILVFKK</sequence>
<feature type="domain" description="DNA methylase N-4/N-6" evidence="3">
    <location>
        <begin position="19"/>
        <end position="141"/>
    </location>
</feature>